<evidence type="ECO:0000313" key="1">
    <source>
        <dbReference type="EMBL" id="CAF1552657.1"/>
    </source>
</evidence>
<dbReference type="Proteomes" id="UP000663854">
    <property type="component" value="Unassembled WGS sequence"/>
</dbReference>
<comment type="caution">
    <text evidence="2">The sequence shown here is derived from an EMBL/GenBank/DDBJ whole genome shotgun (WGS) entry which is preliminary data.</text>
</comment>
<dbReference type="EMBL" id="CAJNOL010016051">
    <property type="protein sequence ID" value="CAF1673896.1"/>
    <property type="molecule type" value="Genomic_DNA"/>
</dbReference>
<dbReference type="InterPro" id="IPR036397">
    <property type="entry name" value="RNaseH_sf"/>
</dbReference>
<organism evidence="2 3">
    <name type="scientific">Rotaria sordida</name>
    <dbReference type="NCBI Taxonomy" id="392033"/>
    <lineage>
        <taxon>Eukaryota</taxon>
        <taxon>Metazoa</taxon>
        <taxon>Spiralia</taxon>
        <taxon>Gnathifera</taxon>
        <taxon>Rotifera</taxon>
        <taxon>Eurotatoria</taxon>
        <taxon>Bdelloidea</taxon>
        <taxon>Philodinida</taxon>
        <taxon>Philodinidae</taxon>
        <taxon>Rotaria</taxon>
    </lineage>
</organism>
<dbReference type="EMBL" id="CAJNOH010014157">
    <property type="protein sequence ID" value="CAF1552657.1"/>
    <property type="molecule type" value="Genomic_DNA"/>
</dbReference>
<dbReference type="PANTHER" id="PTHR33939:SF1">
    <property type="entry name" value="DUF4371 DOMAIN-CONTAINING PROTEIN"/>
    <property type="match status" value="1"/>
</dbReference>
<evidence type="ECO:0000313" key="2">
    <source>
        <dbReference type="EMBL" id="CAF1673896.1"/>
    </source>
</evidence>
<evidence type="ECO:0008006" key="4">
    <source>
        <dbReference type="Google" id="ProtNLM"/>
    </source>
</evidence>
<dbReference type="AlphaFoldDB" id="A0A816GIA9"/>
<dbReference type="Gene3D" id="3.30.420.10">
    <property type="entry name" value="Ribonuclease H-like superfamily/Ribonuclease H"/>
    <property type="match status" value="1"/>
</dbReference>
<sequence length="215" mass="25109">MRRVPRKIPGRPSIQLSEEADDDEIRFQFHLLLTEKIYPTIAILLERLLSAHKDFPVRSETALWRHIHRSDFTYQRTSKVKVVLDDNSFVAQRACYFRKINELRKADALILFHDETWVNINYEKRSIWIDDSGKGRLRKADGKGTRLGISAMIDKSGFHLHSVDIVDCSKDHSMTSPYFSEWIKKAAFRLREDNGPSRRIAIVIDNATWHSELTE</sequence>
<protein>
    <recommendedName>
        <fullName evidence="4">Tc1-like transposase DDE domain-containing protein</fullName>
    </recommendedName>
</protein>
<evidence type="ECO:0000313" key="3">
    <source>
        <dbReference type="Proteomes" id="UP000663870"/>
    </source>
</evidence>
<accession>A0A816GIA9</accession>
<dbReference type="PANTHER" id="PTHR33939">
    <property type="entry name" value="PROTEIN CBG22215"/>
    <property type="match status" value="1"/>
</dbReference>
<gene>
    <name evidence="2" type="ORF">JXQ802_LOCUS58050</name>
    <name evidence="1" type="ORF">PYM288_LOCUS41440</name>
</gene>
<name>A0A816GIA9_9BILA</name>
<feature type="non-terminal residue" evidence="2">
    <location>
        <position position="1"/>
    </location>
</feature>
<dbReference type="Proteomes" id="UP000663870">
    <property type="component" value="Unassembled WGS sequence"/>
</dbReference>
<keyword evidence="3" id="KW-1185">Reference proteome</keyword>
<reference evidence="2" key="1">
    <citation type="submission" date="2021-02" db="EMBL/GenBank/DDBJ databases">
        <authorList>
            <person name="Nowell W R."/>
        </authorList>
    </citation>
    <scope>NUCLEOTIDE SEQUENCE</scope>
</reference>
<proteinExistence type="predicted"/>
<dbReference type="GO" id="GO:0003676">
    <property type="term" value="F:nucleic acid binding"/>
    <property type="evidence" value="ECO:0007669"/>
    <property type="project" value="InterPro"/>
</dbReference>